<feature type="compositionally biased region" description="Polar residues" evidence="1">
    <location>
        <begin position="164"/>
        <end position="175"/>
    </location>
</feature>
<feature type="compositionally biased region" description="Acidic residues" evidence="1">
    <location>
        <begin position="295"/>
        <end position="307"/>
    </location>
</feature>
<feature type="region of interest" description="Disordered" evidence="1">
    <location>
        <begin position="678"/>
        <end position="712"/>
    </location>
</feature>
<proteinExistence type="predicted"/>
<organism evidence="2 3">
    <name type="scientific">Fusarium pseudocircinatum</name>
    <dbReference type="NCBI Taxonomy" id="56676"/>
    <lineage>
        <taxon>Eukaryota</taxon>
        <taxon>Fungi</taxon>
        <taxon>Dikarya</taxon>
        <taxon>Ascomycota</taxon>
        <taxon>Pezizomycotina</taxon>
        <taxon>Sordariomycetes</taxon>
        <taxon>Hypocreomycetidae</taxon>
        <taxon>Hypocreales</taxon>
        <taxon>Nectriaceae</taxon>
        <taxon>Fusarium</taxon>
        <taxon>Fusarium fujikuroi species complex</taxon>
    </lineage>
</organism>
<keyword evidence="3" id="KW-1185">Reference proteome</keyword>
<feature type="region of interest" description="Disordered" evidence="1">
    <location>
        <begin position="760"/>
        <end position="786"/>
    </location>
</feature>
<evidence type="ECO:0000313" key="3">
    <source>
        <dbReference type="Proteomes" id="UP000546213"/>
    </source>
</evidence>
<name>A0A8H5NQR3_9HYPO</name>
<accession>A0A8H5NQR3</accession>
<dbReference type="EMBL" id="JAAOAS010000473">
    <property type="protein sequence ID" value="KAF5575317.1"/>
    <property type="molecule type" value="Genomic_DNA"/>
</dbReference>
<feature type="compositionally biased region" description="Polar residues" evidence="1">
    <location>
        <begin position="388"/>
        <end position="397"/>
    </location>
</feature>
<feature type="compositionally biased region" description="Basic residues" evidence="1">
    <location>
        <begin position="1"/>
        <end position="20"/>
    </location>
</feature>
<sequence>MPARRGGKSGPRSKRTRHSARIVALGQLDTTPNRHDQSPRAVQTQDPTPALRNQGANPEPPNSEIPSTNEFDDDLNDDDLRRLVEAEAVPSAQPPPDFSWSEIGSTRRSSPLREDEPSFLDNQDYLLDEFSSPKSGLGKLPNTQPLPSEPDQESKEPPFVDFSETASTVRRSSPYYSLAASQIGDDEPLNFVENNPLAPLPSTIQDSIQSLGLPPFPELEAMDHLPEDELYDVTPPKSTAELEAETSRKEEEAPEAAPESSQRTKKPGSSQNSKTKSRPGKTTKKHDALTRLLEEELESSGEDEEEQASSPPEKPPAKPPKRKIGARKGKETPESKPAATATQDTRKSEQRPKEKKGRKQRAKTPIQFDEETQEIKEVTPRKVPEQQPRMQIVSSLRKSYAASVSPMASAGKGTPGSKRKPAAKRKPPAKGTSQKEKAPQKVPPATRKSDLKNVVPQEKPDTTEKGKERAVPATKVAAKPSPAITKRITRAHVKEEEALVSQPSEIQEAPETKTKNETQGSTQDPIVLSSDPESSLFSDDDDAFVPIQDLHPKEKSQPAKNARSVMGELLVDPIVDVEPAGHARREKAQPAIRPQTLPQNPEAPGPSLPQEEQISRYRTTMTVKRDPKNLVEEPLPSTKGNRAAQRGREVLTARDTNILVQQDTSQARILKRPATTVDPIVDASHPPRKISKTSRSFSISQAGSPLPLETSPAQLVSGTSLSAMEEVESAKESPYPDGNYLQQEYLSSLAAAEAIPDKTRVGLRPKPNTKVKTEPVNLRPEPSSSDQDIHAQILASLQGQNEATAEVEQAMEHDKVRGNRESPRQTRPAGPNAEIGEKLHGLVEMMLDHLQAKEASIYRGADAYRKNGINCVDKIERRYMQERQALNETWKKDSDRFLRGTRAAKAAIDERAKIREKAMQQLNETAARRRHLFEQATTSLRALHGRLMQGNLADYEN</sequence>
<dbReference type="AlphaFoldDB" id="A0A8H5NQR3"/>
<comment type="caution">
    <text evidence="2">The sequence shown here is derived from an EMBL/GenBank/DDBJ whole genome shotgun (WGS) entry which is preliminary data.</text>
</comment>
<feature type="compositionally biased region" description="Basic residues" evidence="1">
    <location>
        <begin position="275"/>
        <end position="284"/>
    </location>
</feature>
<evidence type="ECO:0000313" key="2">
    <source>
        <dbReference type="EMBL" id="KAF5575317.1"/>
    </source>
</evidence>
<feature type="compositionally biased region" description="Basic and acidic residues" evidence="1">
    <location>
        <begin position="285"/>
        <end position="294"/>
    </location>
</feature>
<feature type="region of interest" description="Disordered" evidence="1">
    <location>
        <begin position="577"/>
        <end position="650"/>
    </location>
</feature>
<dbReference type="Proteomes" id="UP000546213">
    <property type="component" value="Unassembled WGS sequence"/>
</dbReference>
<protein>
    <submittedName>
        <fullName evidence="2">Uncharacterized protein</fullName>
    </submittedName>
</protein>
<reference evidence="2 3" key="1">
    <citation type="submission" date="2020-05" db="EMBL/GenBank/DDBJ databases">
        <title>Identification and distribution of gene clusters putatively required for synthesis of sphingolipid metabolism inhibitors in phylogenetically diverse species of the filamentous fungus Fusarium.</title>
        <authorList>
            <person name="Kim H.-S."/>
            <person name="Busman M."/>
            <person name="Brown D.W."/>
            <person name="Divon H."/>
            <person name="Uhlig S."/>
            <person name="Proctor R.H."/>
        </authorList>
    </citation>
    <scope>NUCLEOTIDE SEQUENCE [LARGE SCALE GENOMIC DNA]</scope>
    <source>
        <strain evidence="2 3">NRRL 36939</strain>
    </source>
</reference>
<feature type="compositionally biased region" description="Basic residues" evidence="1">
    <location>
        <begin position="353"/>
        <end position="362"/>
    </location>
</feature>
<feature type="compositionally biased region" description="Basic and acidic residues" evidence="1">
    <location>
        <begin position="458"/>
        <end position="470"/>
    </location>
</feature>
<feature type="compositionally biased region" description="Basic and acidic residues" evidence="1">
    <location>
        <begin position="579"/>
        <end position="588"/>
    </location>
</feature>
<feature type="compositionally biased region" description="Basic residues" evidence="1">
    <location>
        <begin position="417"/>
        <end position="428"/>
    </location>
</feature>
<gene>
    <name evidence="2" type="ORF">FPCIR_13184</name>
</gene>
<feature type="compositionally biased region" description="Polar residues" evidence="1">
    <location>
        <begin position="610"/>
        <end position="622"/>
    </location>
</feature>
<evidence type="ECO:0000256" key="1">
    <source>
        <dbReference type="SAM" id="MobiDB-lite"/>
    </source>
</evidence>
<dbReference type="OrthoDB" id="4953021at2759"/>
<feature type="compositionally biased region" description="Basic and acidic residues" evidence="1">
    <location>
        <begin position="373"/>
        <end position="384"/>
    </location>
</feature>
<feature type="compositionally biased region" description="Polar residues" evidence="1">
    <location>
        <begin position="693"/>
        <end position="703"/>
    </location>
</feature>
<feature type="compositionally biased region" description="Basic and acidic residues" evidence="1">
    <location>
        <begin position="810"/>
        <end position="824"/>
    </location>
</feature>
<feature type="region of interest" description="Disordered" evidence="1">
    <location>
        <begin position="1"/>
        <end position="540"/>
    </location>
</feature>
<feature type="region of interest" description="Disordered" evidence="1">
    <location>
        <begin position="801"/>
        <end position="834"/>
    </location>
</feature>